<feature type="region of interest" description="Disordered" evidence="1">
    <location>
        <begin position="125"/>
        <end position="153"/>
    </location>
</feature>
<feature type="compositionally biased region" description="Low complexity" evidence="1">
    <location>
        <begin position="208"/>
        <end position="223"/>
    </location>
</feature>
<evidence type="ECO:0000313" key="3">
    <source>
        <dbReference type="Proteomes" id="UP000019763"/>
    </source>
</evidence>
<name>A0A023B212_GRENI</name>
<comment type="caution">
    <text evidence="2">The sequence shown here is derived from an EMBL/GenBank/DDBJ whole genome shotgun (WGS) entry which is preliminary data.</text>
</comment>
<sequence length="1017" mass="107584">MTTVALKLLTASNLPPNLIDPKVTVVAKIGESEIRTPYGEANVNNGSVQLDFLIRGPLSSSVDVALLNGLSGTEVASGTITKIVPGPQTLELIPSGLLEVVLDLAPVACGTASVQRIPSLNVHHYAPPSPIQHSGRTQSSTTNGSQQYTQFSAQGQKVQAITSQLNTSQGNQMGNAQLGTAQLTGSQLNTSQMASGREYVESSAQNYLTSSPTLHPSTSPTTSARQTAAYTQGTTFQSVPAYHGSGYASYANSYSSLGGSTPIAPQSYGRLTPNGALTQGGGLATGFGASFARSNSPGGGYGSVGGYSYGASYGTSTQHQYRNSVGTSIYPPAPTTTVLTSTVTDPSSPTGPLLGPVGGSGSVMATSSVLTGGPGAGNSTSVLTASGNSPSVLAPGALLSSGSLMPHQLMPKTLQAQMQHHQLQLQHVRSATTTPARLSGGWSTSKPPSYRYVGSARESEANAPVVSIGTPATKALVIEEDSPLPSDRQLGSSRLEGPPEPEAFLAQTSRSAGGFEKTLQRNSVGPCTEHVRTFSGPAGAAASVEVFWPTINPLVDMLRLIEVMDPVPANNFRSVAFTLALDSSPSSLTLTAGNSWSVKKDSARVSGLVVFKAPFDINGRLKCVSMDSSDSFEIPLKQLVLSGVVCCQGRYQLSDTEYVKFRVALSEAVVPAPMVIPSATGVDIIPVRDSSLRDSARESAPGGELALCHKREMSADGTKKLALRSNRHLFNADGLPIYNKLIVSVIKLEGFSQWENVDSLFIRACLGSVKAFRCRLDNWRAGPHNDIEFVFDYRGNKTMKFTLLTANEQKTVLGATQMNLGALLTLSKTSFHGSLPVNDPQTGDVCGRMTVAVTFSHSQPATPVPPFKALSWLQAFTGGKLIRVDLKTLVGPFEKVHDPLFFRLSCGSVKIKSAKFSLHHNRNTQMLDLANESLELPIDQPLLAASEQKDFILCVYSRYNSDTGCHTASHYIRLACGNFVVPSVVPRVVDFQETVMNAASPEFSSEEFLLSYSLGVY</sequence>
<dbReference type="EMBL" id="AFNH02000947">
    <property type="protein sequence ID" value="EZG49480.1"/>
    <property type="molecule type" value="Genomic_DNA"/>
</dbReference>
<dbReference type="RefSeq" id="XP_011132039.1">
    <property type="nucleotide sequence ID" value="XM_011133737.1"/>
</dbReference>
<keyword evidence="3" id="KW-1185">Reference proteome</keyword>
<dbReference type="GeneID" id="22914460"/>
<organism evidence="2 3">
    <name type="scientific">Gregarina niphandrodes</name>
    <name type="common">Septate eugregarine</name>
    <dbReference type="NCBI Taxonomy" id="110365"/>
    <lineage>
        <taxon>Eukaryota</taxon>
        <taxon>Sar</taxon>
        <taxon>Alveolata</taxon>
        <taxon>Apicomplexa</taxon>
        <taxon>Conoidasida</taxon>
        <taxon>Gregarinasina</taxon>
        <taxon>Eugregarinorida</taxon>
        <taxon>Gregarinidae</taxon>
        <taxon>Gregarina</taxon>
    </lineage>
</organism>
<dbReference type="Proteomes" id="UP000019763">
    <property type="component" value="Unassembled WGS sequence"/>
</dbReference>
<accession>A0A023B212</accession>
<protein>
    <submittedName>
        <fullName evidence="2">Uncharacterized protein</fullName>
    </submittedName>
</protein>
<proteinExistence type="predicted"/>
<reference evidence="2" key="1">
    <citation type="submission" date="2013-12" db="EMBL/GenBank/DDBJ databases">
        <authorList>
            <person name="Omoto C.K."/>
            <person name="Sibley D."/>
            <person name="Venepally P."/>
            <person name="Hadjithomas M."/>
            <person name="Karamycheva S."/>
            <person name="Brunk B."/>
            <person name="Roos D."/>
            <person name="Caler E."/>
            <person name="Lorenzi H."/>
        </authorList>
    </citation>
    <scope>NUCLEOTIDE SEQUENCE</scope>
</reference>
<evidence type="ECO:0000256" key="1">
    <source>
        <dbReference type="SAM" id="MobiDB-lite"/>
    </source>
</evidence>
<dbReference type="AlphaFoldDB" id="A0A023B212"/>
<evidence type="ECO:0000313" key="2">
    <source>
        <dbReference type="EMBL" id="EZG49480.1"/>
    </source>
</evidence>
<gene>
    <name evidence="2" type="ORF">GNI_127000</name>
</gene>
<feature type="compositionally biased region" description="Polar residues" evidence="1">
    <location>
        <begin position="131"/>
        <end position="153"/>
    </location>
</feature>
<dbReference type="VEuPathDB" id="CryptoDB:GNI_127000"/>
<feature type="region of interest" description="Disordered" evidence="1">
    <location>
        <begin position="208"/>
        <end position="229"/>
    </location>
</feature>